<feature type="compositionally biased region" description="Basic residues" evidence="1">
    <location>
        <begin position="123"/>
        <end position="134"/>
    </location>
</feature>
<feature type="non-terminal residue" evidence="2">
    <location>
        <position position="1"/>
    </location>
</feature>
<feature type="compositionally biased region" description="Basic and acidic residues" evidence="1">
    <location>
        <begin position="112"/>
        <end position="121"/>
    </location>
</feature>
<feature type="compositionally biased region" description="Basic residues" evidence="1">
    <location>
        <begin position="63"/>
        <end position="76"/>
    </location>
</feature>
<comment type="caution">
    <text evidence="2">The sequence shown here is derived from an EMBL/GenBank/DDBJ whole genome shotgun (WGS) entry which is preliminary data.</text>
</comment>
<organism evidence="2 3">
    <name type="scientific">Taxus chinensis</name>
    <name type="common">Chinese yew</name>
    <name type="synonym">Taxus wallichiana var. chinensis</name>
    <dbReference type="NCBI Taxonomy" id="29808"/>
    <lineage>
        <taxon>Eukaryota</taxon>
        <taxon>Viridiplantae</taxon>
        <taxon>Streptophyta</taxon>
        <taxon>Embryophyta</taxon>
        <taxon>Tracheophyta</taxon>
        <taxon>Spermatophyta</taxon>
        <taxon>Pinopsida</taxon>
        <taxon>Pinidae</taxon>
        <taxon>Conifers II</taxon>
        <taxon>Cupressales</taxon>
        <taxon>Taxaceae</taxon>
        <taxon>Taxus</taxon>
    </lineage>
</organism>
<feature type="region of interest" description="Disordered" evidence="1">
    <location>
        <begin position="34"/>
        <end position="134"/>
    </location>
</feature>
<proteinExistence type="predicted"/>
<evidence type="ECO:0000313" key="2">
    <source>
        <dbReference type="EMBL" id="KAH9310375.1"/>
    </source>
</evidence>
<feature type="non-terminal residue" evidence="2">
    <location>
        <position position="134"/>
    </location>
</feature>
<protein>
    <submittedName>
        <fullName evidence="2">Uncharacterized protein</fullName>
    </submittedName>
</protein>
<evidence type="ECO:0000313" key="3">
    <source>
        <dbReference type="Proteomes" id="UP000824469"/>
    </source>
</evidence>
<accession>A0AA38FUN2</accession>
<reference evidence="2 3" key="1">
    <citation type="journal article" date="2021" name="Nat. Plants">
        <title>The Taxus genome provides insights into paclitaxel biosynthesis.</title>
        <authorList>
            <person name="Xiong X."/>
            <person name="Gou J."/>
            <person name="Liao Q."/>
            <person name="Li Y."/>
            <person name="Zhou Q."/>
            <person name="Bi G."/>
            <person name="Li C."/>
            <person name="Du R."/>
            <person name="Wang X."/>
            <person name="Sun T."/>
            <person name="Guo L."/>
            <person name="Liang H."/>
            <person name="Lu P."/>
            <person name="Wu Y."/>
            <person name="Zhang Z."/>
            <person name="Ro D.K."/>
            <person name="Shang Y."/>
            <person name="Huang S."/>
            <person name="Yan J."/>
        </authorList>
    </citation>
    <scope>NUCLEOTIDE SEQUENCE [LARGE SCALE GENOMIC DNA]</scope>
    <source>
        <strain evidence="2">Ta-2019</strain>
    </source>
</reference>
<dbReference type="EMBL" id="JAHRHJ020000006">
    <property type="protein sequence ID" value="KAH9310375.1"/>
    <property type="molecule type" value="Genomic_DNA"/>
</dbReference>
<evidence type="ECO:0000256" key="1">
    <source>
        <dbReference type="SAM" id="MobiDB-lite"/>
    </source>
</evidence>
<feature type="compositionally biased region" description="Basic and acidic residues" evidence="1">
    <location>
        <begin position="53"/>
        <end position="62"/>
    </location>
</feature>
<dbReference type="Proteomes" id="UP000824469">
    <property type="component" value="Unassembled WGS sequence"/>
</dbReference>
<gene>
    <name evidence="2" type="ORF">KI387_025410</name>
</gene>
<dbReference type="AlphaFoldDB" id="A0AA38FUN2"/>
<name>A0AA38FUN2_TAXCH</name>
<keyword evidence="3" id="KW-1185">Reference proteome</keyword>
<sequence>YVNILSDVVENVYKQMEFVALDVGSTTSSAKEFMAGDEINTESPKKKKKKPRTNGDDYETKLKKAQLKRERARRFSHFSSRAPNLERVWTPKAPSQPPKRQSKKCHVAIDMSLKDDADSKNATRAKTKSLVRDE</sequence>